<dbReference type="Proteomes" id="UP000008694">
    <property type="component" value="Unassembled WGS sequence"/>
</dbReference>
<evidence type="ECO:0000313" key="2">
    <source>
        <dbReference type="EMBL" id="EFH50868.1"/>
    </source>
</evidence>
<sequence>SKEDVSKNGLEKKAWRKAAEYVRVVEKHPWFITFPKHDDLTIFIDPLERKRYTLNLPELAGTDVCYSKYGWLLMRRSNLVDMFFFNPYTLELINLPKCELSFQAIAFSSAPTSGTCAVIALRPFTRYSVRISICHPGAIEWITQDFSCSIGFDLYMHSDLVYANDHFYCFSSGGVLVDFDLSSRTMSHQAWNEHRCPYIHNDNDEWFNMLKRIYLVEQKGELFLMYTCSSEIPMVYKLVSSSWEEMSSILLLTADKIGCSWHVEQDVYPTRLMKVGTIRVSSFQNQQYGKSRKNYALLGVSGSSHLL</sequence>
<dbReference type="AlphaFoldDB" id="D7LY14"/>
<name>D7LY14_ARALL</name>
<dbReference type="Gramene" id="fgenesh2_kg.6__2988__AT4G10660.1">
    <property type="protein sequence ID" value="fgenesh2_kg.6__2988__AT4G10660.1"/>
    <property type="gene ID" value="fgenesh2_kg.6__2988__AT4G10660.1"/>
</dbReference>
<dbReference type="PANTHER" id="PTHR33127">
    <property type="entry name" value="TRANSMEMBRANE PROTEIN"/>
    <property type="match status" value="1"/>
</dbReference>
<keyword evidence="3" id="KW-1185">Reference proteome</keyword>
<evidence type="ECO:0000313" key="3">
    <source>
        <dbReference type="Proteomes" id="UP000008694"/>
    </source>
</evidence>
<dbReference type="STRING" id="81972.D7LY14"/>
<feature type="domain" description="KIB1-4 beta-propeller" evidence="1">
    <location>
        <begin position="46"/>
        <end position="249"/>
    </location>
</feature>
<accession>D7LY14</accession>
<organism evidence="3">
    <name type="scientific">Arabidopsis lyrata subsp. lyrata</name>
    <name type="common">Lyre-leaved rock-cress</name>
    <dbReference type="NCBI Taxonomy" id="81972"/>
    <lineage>
        <taxon>Eukaryota</taxon>
        <taxon>Viridiplantae</taxon>
        <taxon>Streptophyta</taxon>
        <taxon>Embryophyta</taxon>
        <taxon>Tracheophyta</taxon>
        <taxon>Spermatophyta</taxon>
        <taxon>Magnoliopsida</taxon>
        <taxon>eudicotyledons</taxon>
        <taxon>Gunneridae</taxon>
        <taxon>Pentapetalae</taxon>
        <taxon>rosids</taxon>
        <taxon>malvids</taxon>
        <taxon>Brassicales</taxon>
        <taxon>Brassicaceae</taxon>
        <taxon>Camelineae</taxon>
        <taxon>Arabidopsis</taxon>
    </lineage>
</organism>
<dbReference type="EMBL" id="GL348718">
    <property type="protein sequence ID" value="EFH50868.1"/>
    <property type="molecule type" value="Genomic_DNA"/>
</dbReference>
<dbReference type="Pfam" id="PF03478">
    <property type="entry name" value="Beta-prop_KIB1-4"/>
    <property type="match status" value="1"/>
</dbReference>
<dbReference type="PANTHER" id="PTHR33127:SF28">
    <property type="entry name" value="CDC68-LIKE PROTEIN-RELATED"/>
    <property type="match status" value="1"/>
</dbReference>
<feature type="non-terminal residue" evidence="2">
    <location>
        <position position="1"/>
    </location>
</feature>
<dbReference type="InterPro" id="IPR005174">
    <property type="entry name" value="KIB1-4_b-propeller"/>
</dbReference>
<dbReference type="HOGENOM" id="CLU_060427_0_0_1"/>
<evidence type="ECO:0000259" key="1">
    <source>
        <dbReference type="Pfam" id="PF03478"/>
    </source>
</evidence>
<dbReference type="eggNOG" id="ENOG502QWFR">
    <property type="taxonomic scope" value="Eukaryota"/>
</dbReference>
<protein>
    <recommendedName>
        <fullName evidence="1">KIB1-4 beta-propeller domain-containing protein</fullName>
    </recommendedName>
</protein>
<feature type="non-terminal residue" evidence="2">
    <location>
        <position position="307"/>
    </location>
</feature>
<proteinExistence type="predicted"/>
<gene>
    <name evidence="2" type="ORF">ARALYDRAFT_489854</name>
</gene>
<reference evidence="3" key="1">
    <citation type="journal article" date="2011" name="Nat. Genet.">
        <title>The Arabidopsis lyrata genome sequence and the basis of rapid genome size change.</title>
        <authorList>
            <person name="Hu T.T."/>
            <person name="Pattyn P."/>
            <person name="Bakker E.G."/>
            <person name="Cao J."/>
            <person name="Cheng J.-F."/>
            <person name="Clark R.M."/>
            <person name="Fahlgren N."/>
            <person name="Fawcett J.A."/>
            <person name="Grimwood J."/>
            <person name="Gundlach H."/>
            <person name="Haberer G."/>
            <person name="Hollister J.D."/>
            <person name="Ossowski S."/>
            <person name="Ottilar R.P."/>
            <person name="Salamov A.A."/>
            <person name="Schneeberger K."/>
            <person name="Spannagl M."/>
            <person name="Wang X."/>
            <person name="Yang L."/>
            <person name="Nasrallah M.E."/>
            <person name="Bergelson J."/>
            <person name="Carrington J.C."/>
            <person name="Gaut B.S."/>
            <person name="Schmutz J."/>
            <person name="Mayer K.F.X."/>
            <person name="Van de Peer Y."/>
            <person name="Grigoriev I.V."/>
            <person name="Nordborg M."/>
            <person name="Weigel D."/>
            <person name="Guo Y.-L."/>
        </authorList>
    </citation>
    <scope>NUCLEOTIDE SEQUENCE [LARGE SCALE GENOMIC DNA]</scope>
    <source>
        <strain evidence="3">cv. MN47</strain>
    </source>
</reference>